<evidence type="ECO:0008006" key="3">
    <source>
        <dbReference type="Google" id="ProtNLM"/>
    </source>
</evidence>
<organism evidence="1 2">
    <name type="scientific">Ramalina farinacea</name>
    <dbReference type="NCBI Taxonomy" id="258253"/>
    <lineage>
        <taxon>Eukaryota</taxon>
        <taxon>Fungi</taxon>
        <taxon>Dikarya</taxon>
        <taxon>Ascomycota</taxon>
        <taxon>Pezizomycotina</taxon>
        <taxon>Lecanoromycetes</taxon>
        <taxon>OSLEUM clade</taxon>
        <taxon>Lecanoromycetidae</taxon>
        <taxon>Lecanorales</taxon>
        <taxon>Lecanorineae</taxon>
        <taxon>Ramalinaceae</taxon>
        <taxon>Ramalina</taxon>
    </lineage>
</organism>
<dbReference type="InterPro" id="IPR011990">
    <property type="entry name" value="TPR-like_helical_dom_sf"/>
</dbReference>
<dbReference type="Pfam" id="PF06041">
    <property type="entry name" value="DUF924"/>
    <property type="match status" value="1"/>
</dbReference>
<dbReference type="Gene3D" id="1.25.40.10">
    <property type="entry name" value="Tetratricopeptide repeat domain"/>
    <property type="match status" value="1"/>
</dbReference>
<reference evidence="1" key="1">
    <citation type="journal article" date="2023" name="Genome Biol. Evol.">
        <title>First Whole Genome Sequence and Flow Cytometry Genome Size Data for the Lichen-Forming Fungus Ramalina farinacea (Ascomycota).</title>
        <authorList>
            <person name="Llewellyn T."/>
            <person name="Mian S."/>
            <person name="Hill R."/>
            <person name="Leitch I.J."/>
            <person name="Gaya E."/>
        </authorList>
    </citation>
    <scope>NUCLEOTIDE SEQUENCE</scope>
    <source>
        <strain evidence="1">LIQ254RAFAR</strain>
    </source>
</reference>
<dbReference type="EMBL" id="JAPUFD010000011">
    <property type="protein sequence ID" value="MDI1490422.1"/>
    <property type="molecule type" value="Genomic_DNA"/>
</dbReference>
<gene>
    <name evidence="1" type="ORF">OHK93_001625</name>
</gene>
<dbReference type="AlphaFoldDB" id="A0AA43QPY1"/>
<name>A0AA43QPY1_9LECA</name>
<keyword evidence="2" id="KW-1185">Reference proteome</keyword>
<evidence type="ECO:0000313" key="1">
    <source>
        <dbReference type="EMBL" id="MDI1490422.1"/>
    </source>
</evidence>
<dbReference type="Gene3D" id="1.20.58.320">
    <property type="entry name" value="TPR-like"/>
    <property type="match status" value="1"/>
</dbReference>
<evidence type="ECO:0000313" key="2">
    <source>
        <dbReference type="Proteomes" id="UP001161017"/>
    </source>
</evidence>
<dbReference type="InterPro" id="IPR010323">
    <property type="entry name" value="DUF924"/>
</dbReference>
<proteinExistence type="predicted"/>
<sequence>MSSATTDPTIDKLLTFWFDGPGNERWFGQNDELDDQIRTEFGNHVARARTLELDHWTEDPRGSLALIILLDQFSRNIYRGTPDSFNADPKALDMTTKAVAKGFDKQVPLVQQMFFYLPFMHHEGLLGQIAGLALYEGFVTRCDVDPRAREAAVRAVAFAKQHLDVILRFGRFPARNKAIGRASTPEEEAFLKDHPYGL</sequence>
<comment type="caution">
    <text evidence="1">The sequence shown here is derived from an EMBL/GenBank/DDBJ whole genome shotgun (WGS) entry which is preliminary data.</text>
</comment>
<dbReference type="Proteomes" id="UP001161017">
    <property type="component" value="Unassembled WGS sequence"/>
</dbReference>
<accession>A0AA43QPY1</accession>
<dbReference type="SUPFAM" id="SSF48452">
    <property type="entry name" value="TPR-like"/>
    <property type="match status" value="1"/>
</dbReference>
<protein>
    <recommendedName>
        <fullName evidence="3">DUF924 domain-containing protein</fullName>
    </recommendedName>
</protein>